<dbReference type="EMBL" id="JAGIZQ010000006">
    <property type="protein sequence ID" value="KAH6622732.1"/>
    <property type="molecule type" value="Genomic_DNA"/>
</dbReference>
<reference evidence="1 2" key="1">
    <citation type="journal article" date="2021" name="Nat. Commun.">
        <title>Genetic determinants of endophytism in the Arabidopsis root mycobiome.</title>
        <authorList>
            <person name="Mesny F."/>
            <person name="Miyauchi S."/>
            <person name="Thiergart T."/>
            <person name="Pickel B."/>
            <person name="Atanasova L."/>
            <person name="Karlsson M."/>
            <person name="Huettel B."/>
            <person name="Barry K.W."/>
            <person name="Haridas S."/>
            <person name="Chen C."/>
            <person name="Bauer D."/>
            <person name="Andreopoulos W."/>
            <person name="Pangilinan J."/>
            <person name="LaButti K."/>
            <person name="Riley R."/>
            <person name="Lipzen A."/>
            <person name="Clum A."/>
            <person name="Drula E."/>
            <person name="Henrissat B."/>
            <person name="Kohler A."/>
            <person name="Grigoriev I.V."/>
            <person name="Martin F.M."/>
            <person name="Hacquard S."/>
        </authorList>
    </citation>
    <scope>NUCLEOTIDE SEQUENCE [LARGE SCALE GENOMIC DNA]</scope>
    <source>
        <strain evidence="1 2">MPI-SDFR-AT-0079</strain>
    </source>
</reference>
<sequence>MRLLSFATLVAAAASLVSAAVPTSKRFDLTKPSYDLFRSKPLHDDTVQQGFAFDNKNRRLFVSQRLNGASAASGDLCITQLDFSGKKLGQMHLKGFGHGVSFGAQGDGSATYLWTEVDANSNGYGARLARFKFVNGATITKASSSLKKFTPVKAGTEHTCAVDTVNNRLVVRYHTSGGKRIAVFDLAKATKGDFSAPLVDFKQPLPKTKGKNFQGYTAYGQYLYLLWGDSYDVSKELNSQVASVDMNTGKVVQGPVITRAGSTLSFREPEGMAIYQTAAGQVRLFLGFASGKAGDRRSNLMEGRPDAPSLGGPSRPWCRCECTAAFCEWQKYRCPFLIDYRHTVGWLASIWSKNEYEDIRTSVPHSIWNPSVHV</sequence>
<keyword evidence="2" id="KW-1185">Reference proteome</keyword>
<evidence type="ECO:0000313" key="1">
    <source>
        <dbReference type="EMBL" id="KAH6622732.1"/>
    </source>
</evidence>
<evidence type="ECO:0000313" key="2">
    <source>
        <dbReference type="Proteomes" id="UP000724584"/>
    </source>
</evidence>
<comment type="caution">
    <text evidence="1">The sequence shown here is derived from an EMBL/GenBank/DDBJ whole genome shotgun (WGS) entry which is preliminary data.</text>
</comment>
<dbReference type="Proteomes" id="UP000724584">
    <property type="component" value="Unassembled WGS sequence"/>
</dbReference>
<gene>
    <name evidence="1" type="ORF">F5144DRAFT_498004</name>
</gene>
<proteinExistence type="predicted"/>
<name>A0ACB7NYR6_9PEZI</name>
<accession>A0ACB7NYR6</accession>
<protein>
    <submittedName>
        <fullName evidence="1">Uncharacterized protein</fullName>
    </submittedName>
</protein>
<organism evidence="1 2">
    <name type="scientific">Chaetomium tenue</name>
    <dbReference type="NCBI Taxonomy" id="1854479"/>
    <lineage>
        <taxon>Eukaryota</taxon>
        <taxon>Fungi</taxon>
        <taxon>Dikarya</taxon>
        <taxon>Ascomycota</taxon>
        <taxon>Pezizomycotina</taxon>
        <taxon>Sordariomycetes</taxon>
        <taxon>Sordariomycetidae</taxon>
        <taxon>Sordariales</taxon>
        <taxon>Chaetomiaceae</taxon>
        <taxon>Chaetomium</taxon>
    </lineage>
</organism>